<keyword evidence="2" id="KW-1185">Reference proteome</keyword>
<dbReference type="AlphaFoldDB" id="A0A922IG12"/>
<sequence>MKECEYTQPQVIKENFIFFIKDEDGQDRDSVSNSIENSSGGTDVVMIVAN</sequence>
<proteinExistence type="predicted"/>
<reference evidence="1" key="1">
    <citation type="submission" date="2013-05" db="EMBL/GenBank/DDBJ databases">
        <authorList>
            <person name="Yim A.K.Y."/>
            <person name="Chan T.F."/>
            <person name="Ji K.M."/>
            <person name="Liu X.Y."/>
            <person name="Zhou J.W."/>
            <person name="Li R.Q."/>
            <person name="Yang K.Y."/>
            <person name="Li J."/>
            <person name="Li M."/>
            <person name="Law P.T.W."/>
            <person name="Wu Y.L."/>
            <person name="Cai Z.L."/>
            <person name="Qin H."/>
            <person name="Bao Y."/>
            <person name="Leung R.K.K."/>
            <person name="Ng P.K.S."/>
            <person name="Zou J."/>
            <person name="Zhong X.J."/>
            <person name="Ran P.X."/>
            <person name="Zhong N.S."/>
            <person name="Liu Z.G."/>
            <person name="Tsui S.K.W."/>
        </authorList>
    </citation>
    <scope>NUCLEOTIDE SEQUENCE</scope>
    <source>
        <strain evidence="1">Derf</strain>
        <tissue evidence="1">Whole organism</tissue>
    </source>
</reference>
<evidence type="ECO:0000313" key="1">
    <source>
        <dbReference type="EMBL" id="KAH9530016.1"/>
    </source>
</evidence>
<dbReference type="Proteomes" id="UP000790347">
    <property type="component" value="Unassembled WGS sequence"/>
</dbReference>
<evidence type="ECO:0000313" key="2">
    <source>
        <dbReference type="Proteomes" id="UP000790347"/>
    </source>
</evidence>
<protein>
    <submittedName>
        <fullName evidence="1">Uncharacterized protein</fullName>
    </submittedName>
</protein>
<gene>
    <name evidence="1" type="ORF">DERF_003860</name>
</gene>
<reference evidence="1" key="2">
    <citation type="journal article" date="2022" name="Res Sq">
        <title>Comparative Genomics Reveals Insights into the Divergent Evolution of Astigmatic Mites and Household Pest Adaptations.</title>
        <authorList>
            <person name="Xiong Q."/>
            <person name="Wan A.T.-Y."/>
            <person name="Liu X.-Y."/>
            <person name="Fung C.S.-H."/>
            <person name="Xiao X."/>
            <person name="Malainual N."/>
            <person name="Hou J."/>
            <person name="Wang L."/>
            <person name="Wang M."/>
            <person name="Yang K."/>
            <person name="Cui Y."/>
            <person name="Leung E."/>
            <person name="Nong W."/>
            <person name="Shin S.-K."/>
            <person name="Au S."/>
            <person name="Jeong K.Y."/>
            <person name="Chew F.T."/>
            <person name="Hui J."/>
            <person name="Leung T.F."/>
            <person name="Tungtrongchitr A."/>
            <person name="Zhong N."/>
            <person name="Liu Z."/>
            <person name="Tsui S."/>
        </authorList>
    </citation>
    <scope>NUCLEOTIDE SEQUENCE</scope>
    <source>
        <strain evidence="1">Derf</strain>
        <tissue evidence="1">Whole organism</tissue>
    </source>
</reference>
<name>A0A922IG12_DERFA</name>
<accession>A0A922IG12</accession>
<organism evidence="1 2">
    <name type="scientific">Dermatophagoides farinae</name>
    <name type="common">American house dust mite</name>
    <dbReference type="NCBI Taxonomy" id="6954"/>
    <lineage>
        <taxon>Eukaryota</taxon>
        <taxon>Metazoa</taxon>
        <taxon>Ecdysozoa</taxon>
        <taxon>Arthropoda</taxon>
        <taxon>Chelicerata</taxon>
        <taxon>Arachnida</taxon>
        <taxon>Acari</taxon>
        <taxon>Acariformes</taxon>
        <taxon>Sarcoptiformes</taxon>
        <taxon>Astigmata</taxon>
        <taxon>Psoroptidia</taxon>
        <taxon>Analgoidea</taxon>
        <taxon>Pyroglyphidae</taxon>
        <taxon>Dermatophagoidinae</taxon>
        <taxon>Dermatophagoides</taxon>
    </lineage>
</organism>
<comment type="caution">
    <text evidence="1">The sequence shown here is derived from an EMBL/GenBank/DDBJ whole genome shotgun (WGS) entry which is preliminary data.</text>
</comment>
<dbReference type="EMBL" id="ASGP02000001">
    <property type="protein sequence ID" value="KAH9530016.1"/>
    <property type="molecule type" value="Genomic_DNA"/>
</dbReference>